<feature type="active site" evidence="4">
    <location>
        <position position="253"/>
    </location>
</feature>
<dbReference type="SUPFAM" id="SSF53720">
    <property type="entry name" value="ALDH-like"/>
    <property type="match status" value="1"/>
</dbReference>
<gene>
    <name evidence="6" type="ORF">PHACADRAFT_179029</name>
</gene>
<evidence type="ECO:0000313" key="6">
    <source>
        <dbReference type="EMBL" id="EKM49616.1"/>
    </source>
</evidence>
<protein>
    <recommendedName>
        <fullName evidence="3">Aldehyde dehydrogenase</fullName>
    </recommendedName>
</protein>
<reference evidence="6 7" key="1">
    <citation type="journal article" date="2012" name="BMC Genomics">
        <title>Comparative genomics of the white-rot fungi, Phanerochaete carnosa and P. chrysosporium, to elucidate the genetic basis of the distinct wood types they colonize.</title>
        <authorList>
            <person name="Suzuki H."/>
            <person name="MacDonald J."/>
            <person name="Syed K."/>
            <person name="Salamov A."/>
            <person name="Hori C."/>
            <person name="Aerts A."/>
            <person name="Henrissat B."/>
            <person name="Wiebenga A."/>
            <person name="vanKuyk P.A."/>
            <person name="Barry K."/>
            <person name="Lindquist E."/>
            <person name="LaButti K."/>
            <person name="Lapidus A."/>
            <person name="Lucas S."/>
            <person name="Coutinho P."/>
            <person name="Gong Y."/>
            <person name="Samejima M."/>
            <person name="Mahadevan R."/>
            <person name="Abou-Zaid M."/>
            <person name="de Vries R.P."/>
            <person name="Igarashi K."/>
            <person name="Yadav J.S."/>
            <person name="Grigoriev I.V."/>
            <person name="Master E.R."/>
        </authorList>
    </citation>
    <scope>NUCLEOTIDE SEQUENCE [LARGE SCALE GENOMIC DNA]</scope>
    <source>
        <strain evidence="6 7">HHB-10118-sp</strain>
    </source>
</reference>
<dbReference type="PIRSF" id="PIRSF036492">
    <property type="entry name" value="ALDH"/>
    <property type="match status" value="1"/>
</dbReference>
<feature type="domain" description="Aldehyde dehydrogenase" evidence="5">
    <location>
        <begin position="9"/>
        <end position="438"/>
    </location>
</feature>
<dbReference type="PANTHER" id="PTHR43570">
    <property type="entry name" value="ALDEHYDE DEHYDROGENASE"/>
    <property type="match status" value="1"/>
</dbReference>
<sequence>MTAEAHYTTLSEIPKIHACVSEYFNSGVTRPPLYRRRQLIQLARMLQDNIVAFEDALMADLGRHPQETTALEAAPVIQACITAMNNLEDWTNPEKPRVEEWRSSWDATVYPVPKGVALLITPWNYPIGITFSPLVGCIAAGCPAVLKPSEHTSAASALMASLVPKYLDPQAYVVVQGAVSQATALLDLPWGHIFFTGGIRIARQIAAAAAQFVTPLTLELGGKGPVIVDPDCDIELAAKRTLYGKVHNSGQLCVAPDYVLVPRSVALPFYESLKKAHATFFPLDPLHPESKLTKIVNEHHYRRIEQLIKDTKGNVILGGQSDPGTLRIATTVVADVKLDDILMDDEIFGPILPVVEVEDVDEAIRIVAKRPHPLVMYIFTNSEETKEKVLSKTNSGSFVLNDTLTQLAVYEMPFGGHGASGYGAYHSKDSFDMFTHRRSYINVPPATEPHFRYRYRPYSEESYKAMCARAFVELPNA</sequence>
<dbReference type="InterPro" id="IPR016162">
    <property type="entry name" value="Ald_DH_N"/>
</dbReference>
<dbReference type="Gene3D" id="3.40.605.10">
    <property type="entry name" value="Aldehyde Dehydrogenase, Chain A, domain 1"/>
    <property type="match status" value="1"/>
</dbReference>
<dbReference type="InterPro" id="IPR016163">
    <property type="entry name" value="Ald_DH_C"/>
</dbReference>
<keyword evidence="2 3" id="KW-0560">Oxidoreductase</keyword>
<dbReference type="InterPro" id="IPR015590">
    <property type="entry name" value="Aldehyde_DH_dom"/>
</dbReference>
<evidence type="ECO:0000256" key="1">
    <source>
        <dbReference type="ARBA" id="ARBA00009986"/>
    </source>
</evidence>
<dbReference type="AlphaFoldDB" id="K5UJ72"/>
<feature type="active site" evidence="4">
    <location>
        <position position="219"/>
    </location>
</feature>
<dbReference type="STRING" id="650164.K5UJ72"/>
<dbReference type="GO" id="GO:0005737">
    <property type="term" value="C:cytoplasm"/>
    <property type="evidence" value="ECO:0007669"/>
    <property type="project" value="TreeGrafter"/>
</dbReference>
<dbReference type="Gene3D" id="3.40.309.10">
    <property type="entry name" value="Aldehyde Dehydrogenase, Chain A, domain 2"/>
    <property type="match status" value="1"/>
</dbReference>
<comment type="similarity">
    <text evidence="1 3">Belongs to the aldehyde dehydrogenase family.</text>
</comment>
<dbReference type="KEGG" id="pco:PHACADRAFT_179029"/>
<evidence type="ECO:0000313" key="7">
    <source>
        <dbReference type="Proteomes" id="UP000008370"/>
    </source>
</evidence>
<dbReference type="EMBL" id="JH930480">
    <property type="protein sequence ID" value="EKM49616.1"/>
    <property type="molecule type" value="Genomic_DNA"/>
</dbReference>
<dbReference type="PANTHER" id="PTHR43570:SF16">
    <property type="entry name" value="ALDEHYDE DEHYDROGENASE TYPE III, ISOFORM Q"/>
    <property type="match status" value="1"/>
</dbReference>
<dbReference type="GO" id="GO:0004029">
    <property type="term" value="F:aldehyde dehydrogenase (NAD+) activity"/>
    <property type="evidence" value="ECO:0007669"/>
    <property type="project" value="TreeGrafter"/>
</dbReference>
<evidence type="ECO:0000256" key="4">
    <source>
        <dbReference type="PIRSR" id="PIRSR036492-1"/>
    </source>
</evidence>
<proteinExistence type="inferred from homology"/>
<dbReference type="HOGENOM" id="CLU_005391_3_1_1"/>
<dbReference type="OrthoDB" id="440325at2759"/>
<keyword evidence="7" id="KW-1185">Reference proteome</keyword>
<dbReference type="FunFam" id="3.40.309.10:FF:000003">
    <property type="entry name" value="Aldehyde dehydrogenase"/>
    <property type="match status" value="1"/>
</dbReference>
<organism evidence="6 7">
    <name type="scientific">Phanerochaete carnosa (strain HHB-10118-sp)</name>
    <name type="common">White-rot fungus</name>
    <name type="synonym">Peniophora carnosa</name>
    <dbReference type="NCBI Taxonomy" id="650164"/>
    <lineage>
        <taxon>Eukaryota</taxon>
        <taxon>Fungi</taxon>
        <taxon>Dikarya</taxon>
        <taxon>Basidiomycota</taxon>
        <taxon>Agaricomycotina</taxon>
        <taxon>Agaricomycetes</taxon>
        <taxon>Polyporales</taxon>
        <taxon>Phanerochaetaceae</taxon>
        <taxon>Phanerochaete</taxon>
    </lineage>
</organism>
<dbReference type="InterPro" id="IPR016161">
    <property type="entry name" value="Ald_DH/histidinol_DH"/>
</dbReference>
<accession>K5UJ72</accession>
<dbReference type="GeneID" id="18909882"/>
<evidence type="ECO:0000256" key="2">
    <source>
        <dbReference type="ARBA" id="ARBA00023002"/>
    </source>
</evidence>
<dbReference type="InterPro" id="IPR012394">
    <property type="entry name" value="Aldehyde_DH_NAD(P)"/>
</dbReference>
<dbReference type="InParanoid" id="K5UJ72"/>
<dbReference type="Pfam" id="PF00171">
    <property type="entry name" value="Aldedh"/>
    <property type="match status" value="1"/>
</dbReference>
<evidence type="ECO:0000259" key="5">
    <source>
        <dbReference type="Pfam" id="PF00171"/>
    </source>
</evidence>
<evidence type="ECO:0000256" key="3">
    <source>
        <dbReference type="PIRNR" id="PIRNR036492"/>
    </source>
</evidence>
<dbReference type="GO" id="GO:0006081">
    <property type="term" value="P:aldehyde metabolic process"/>
    <property type="evidence" value="ECO:0007669"/>
    <property type="project" value="InterPro"/>
</dbReference>
<name>K5UJ72_PHACS</name>
<dbReference type="Proteomes" id="UP000008370">
    <property type="component" value="Unassembled WGS sequence"/>
</dbReference>
<dbReference type="RefSeq" id="XP_007401681.1">
    <property type="nucleotide sequence ID" value="XM_007401619.1"/>
</dbReference>